<reference evidence="2" key="1">
    <citation type="submission" date="2015-12" db="EMBL/GenBank/DDBJ databases">
        <title>Update maize B73 reference genome by single molecule sequencing technologies.</title>
        <authorList>
            <consortium name="Maize Genome Sequencing Project"/>
            <person name="Ware D."/>
        </authorList>
    </citation>
    <scope>NUCLEOTIDE SEQUENCE [LARGE SCALE GENOMIC DNA]</scope>
    <source>
        <tissue evidence="2">Seedling</tissue>
    </source>
</reference>
<dbReference type="InParanoid" id="A0A1D6NQQ2"/>
<evidence type="ECO:0000313" key="2">
    <source>
        <dbReference type="EMBL" id="ONM42257.1"/>
    </source>
</evidence>
<dbReference type="STRING" id="4577.A0A1D6NQQ2"/>
<dbReference type="Gene3D" id="1.25.10.10">
    <property type="entry name" value="Leucine-rich Repeat Variant"/>
    <property type="match status" value="1"/>
</dbReference>
<proteinExistence type="predicted"/>
<gene>
    <name evidence="2" type="ORF">ZEAMMB73_Zm00001d044687</name>
</gene>
<feature type="compositionally biased region" description="Acidic residues" evidence="1">
    <location>
        <begin position="285"/>
        <end position="295"/>
    </location>
</feature>
<organism evidence="2">
    <name type="scientific">Zea mays</name>
    <name type="common">Maize</name>
    <dbReference type="NCBI Taxonomy" id="4577"/>
    <lineage>
        <taxon>Eukaryota</taxon>
        <taxon>Viridiplantae</taxon>
        <taxon>Streptophyta</taxon>
        <taxon>Embryophyta</taxon>
        <taxon>Tracheophyta</taxon>
        <taxon>Spermatophyta</taxon>
        <taxon>Magnoliopsida</taxon>
        <taxon>Liliopsida</taxon>
        <taxon>Poales</taxon>
        <taxon>Poaceae</taxon>
        <taxon>PACMAD clade</taxon>
        <taxon>Panicoideae</taxon>
        <taxon>Andropogonodae</taxon>
        <taxon>Andropogoneae</taxon>
        <taxon>Tripsacinae</taxon>
        <taxon>Zea</taxon>
    </lineage>
</organism>
<evidence type="ECO:0000256" key="1">
    <source>
        <dbReference type="SAM" id="MobiDB-lite"/>
    </source>
</evidence>
<dbReference type="InterPro" id="IPR011989">
    <property type="entry name" value="ARM-like"/>
</dbReference>
<dbReference type="AlphaFoldDB" id="A0A1D6NQQ2"/>
<protein>
    <submittedName>
        <fullName evidence="2">Uncharacterized protein</fullName>
    </submittedName>
</protein>
<feature type="region of interest" description="Disordered" evidence="1">
    <location>
        <begin position="276"/>
        <end position="296"/>
    </location>
</feature>
<name>A0A1D6NQQ2_MAIZE</name>
<sequence length="318" mass="35118">MPCLFLTTSPPRSRLAADCSPPWSHHPLNPHATPSSSCPCLVFILVSPPHPEVVLLAQSQLVPLPHPIVFLPGPTPLPPPLAHASPRLSWSRIKRARARTRGGWELAQAPVVALTVMLIEAKEYGEMMESVNEVMFTLDGLRPIAQKRMRRASLSATLPSVATCYGPKGECIEGAYFPCAQLRTSIGFLLIFLGNFDQKIEKRDVEEEQGLGPEAREEGHNVTVTLASFIISCLLLVAHEDFGLLCLVSILKSLADWEQLQRYSLKQGSIVESHEEDASRRVITDETESQEDGQDQFERAKTQNMETAISEVGCLQFS</sequence>
<accession>A0A1D6NQQ2</accession>
<dbReference type="EMBL" id="CM007649">
    <property type="protein sequence ID" value="ONM42257.1"/>
    <property type="molecule type" value="Genomic_DNA"/>
</dbReference>